<dbReference type="AlphaFoldDB" id="A0A518CW50"/>
<keyword evidence="2" id="KW-1185">Reference proteome</keyword>
<protein>
    <submittedName>
        <fullName evidence="1">Uncharacterized protein</fullName>
    </submittedName>
</protein>
<evidence type="ECO:0000313" key="2">
    <source>
        <dbReference type="Proteomes" id="UP000319342"/>
    </source>
</evidence>
<dbReference type="EMBL" id="CP036290">
    <property type="protein sequence ID" value="QDU83457.1"/>
    <property type="molecule type" value="Genomic_DNA"/>
</dbReference>
<gene>
    <name evidence="1" type="ORF">Pla163_05560</name>
</gene>
<dbReference type="RefSeq" id="WP_145183177.1">
    <property type="nucleotide sequence ID" value="NZ_CP036290.1"/>
</dbReference>
<name>A0A518CW50_9BACT</name>
<sequence>MSRAALDAVLAAEDRTPIEGADPIVSVHEDDDAEYVAALEEYGLGVHELERRGHWHGRWVELDPELEPRARLPRPAICRRRVLEARPLVLRGAVSAKLSDWRNELFAADRALESIGTPAGFEAWIRARLGRGSALRLERVEPGGVDAERDVATAHFVRADGSDGPRPWAKVGRLSTHDGDASLRLRTGFGNEPDDDANPSPPGQRATLSLARALLPELALVNDDKALFAAIDEVSACDEPLGPACPIAYWNRPGGGALFHHDAFEAVEGPDRQFGVLYVQLAGATAWLALSTTQLARRLEQFAAALDEGEVPWLREQLGGTGALEALETLRHDRFALLEELGLPGQGRLGALVNRGPEFTAFLADLGHAAVLRAGDAILLPNNGWRSTALHSVYCASNASNYALSLGLRPRRQVGSARRR</sequence>
<reference evidence="1 2" key="1">
    <citation type="submission" date="2019-02" db="EMBL/GenBank/DDBJ databases">
        <title>Deep-cultivation of Planctomycetes and their phenomic and genomic characterization uncovers novel biology.</title>
        <authorList>
            <person name="Wiegand S."/>
            <person name="Jogler M."/>
            <person name="Boedeker C."/>
            <person name="Pinto D."/>
            <person name="Vollmers J."/>
            <person name="Rivas-Marin E."/>
            <person name="Kohn T."/>
            <person name="Peeters S.H."/>
            <person name="Heuer A."/>
            <person name="Rast P."/>
            <person name="Oberbeckmann S."/>
            <person name="Bunk B."/>
            <person name="Jeske O."/>
            <person name="Meyerdierks A."/>
            <person name="Storesund J.E."/>
            <person name="Kallscheuer N."/>
            <person name="Luecker S."/>
            <person name="Lage O.M."/>
            <person name="Pohl T."/>
            <person name="Merkel B.J."/>
            <person name="Hornburger P."/>
            <person name="Mueller R.-W."/>
            <person name="Bruemmer F."/>
            <person name="Labrenz M."/>
            <person name="Spormann A.M."/>
            <person name="Op den Camp H."/>
            <person name="Overmann J."/>
            <person name="Amann R."/>
            <person name="Jetten M.S.M."/>
            <person name="Mascher T."/>
            <person name="Medema M.H."/>
            <person name="Devos D.P."/>
            <person name="Kaster A.-K."/>
            <person name="Ovreas L."/>
            <person name="Rohde M."/>
            <person name="Galperin M.Y."/>
            <person name="Jogler C."/>
        </authorList>
    </citation>
    <scope>NUCLEOTIDE SEQUENCE [LARGE SCALE GENOMIC DNA]</scope>
    <source>
        <strain evidence="1 2">Pla163</strain>
    </source>
</reference>
<dbReference type="OrthoDB" id="5289647at2"/>
<organism evidence="1 2">
    <name type="scientific">Rohdeia mirabilis</name>
    <dbReference type="NCBI Taxonomy" id="2528008"/>
    <lineage>
        <taxon>Bacteria</taxon>
        <taxon>Pseudomonadati</taxon>
        <taxon>Planctomycetota</taxon>
        <taxon>Planctomycetia</taxon>
        <taxon>Planctomycetia incertae sedis</taxon>
        <taxon>Rohdeia</taxon>
    </lineage>
</organism>
<proteinExistence type="predicted"/>
<evidence type="ECO:0000313" key="1">
    <source>
        <dbReference type="EMBL" id="QDU83457.1"/>
    </source>
</evidence>
<dbReference type="Proteomes" id="UP000319342">
    <property type="component" value="Chromosome"/>
</dbReference>
<accession>A0A518CW50</accession>